<feature type="compositionally biased region" description="Basic and acidic residues" evidence="1">
    <location>
        <begin position="111"/>
        <end position="124"/>
    </location>
</feature>
<dbReference type="OrthoDB" id="5584477at2759"/>
<evidence type="ECO:0000313" key="3">
    <source>
        <dbReference type="Proteomes" id="UP000076871"/>
    </source>
</evidence>
<dbReference type="AlphaFoldDB" id="A0A165D1I1"/>
<feature type="region of interest" description="Disordered" evidence="1">
    <location>
        <begin position="97"/>
        <end position="124"/>
    </location>
</feature>
<reference evidence="2 3" key="1">
    <citation type="journal article" date="2016" name="Mol. Biol. Evol.">
        <title>Comparative Genomics of Early-Diverging Mushroom-Forming Fungi Provides Insights into the Origins of Lignocellulose Decay Capabilities.</title>
        <authorList>
            <person name="Nagy L.G."/>
            <person name="Riley R."/>
            <person name="Tritt A."/>
            <person name="Adam C."/>
            <person name="Daum C."/>
            <person name="Floudas D."/>
            <person name="Sun H."/>
            <person name="Yadav J.S."/>
            <person name="Pangilinan J."/>
            <person name="Larsson K.H."/>
            <person name="Matsuura K."/>
            <person name="Barry K."/>
            <person name="Labutti K."/>
            <person name="Kuo R."/>
            <person name="Ohm R.A."/>
            <person name="Bhattacharya S.S."/>
            <person name="Shirouzu T."/>
            <person name="Yoshinaga Y."/>
            <person name="Martin F.M."/>
            <person name="Grigoriev I.V."/>
            <person name="Hibbett D.S."/>
        </authorList>
    </citation>
    <scope>NUCLEOTIDE SEQUENCE [LARGE SCALE GENOMIC DNA]</scope>
    <source>
        <strain evidence="2 3">93-53</strain>
    </source>
</reference>
<proteinExistence type="predicted"/>
<dbReference type="EMBL" id="KV427640">
    <property type="protein sequence ID" value="KZT03958.1"/>
    <property type="molecule type" value="Genomic_DNA"/>
</dbReference>
<accession>A0A165D1I1</accession>
<dbReference type="RefSeq" id="XP_040761698.1">
    <property type="nucleotide sequence ID" value="XM_040909483.1"/>
</dbReference>
<dbReference type="Proteomes" id="UP000076871">
    <property type="component" value="Unassembled WGS sequence"/>
</dbReference>
<keyword evidence="3" id="KW-1185">Reference proteome</keyword>
<gene>
    <name evidence="2" type="ORF">LAESUDRAFT_728665</name>
</gene>
<protein>
    <recommendedName>
        <fullName evidence="4">Fungal-type protein kinase domain-containing protein</fullName>
    </recommendedName>
</protein>
<evidence type="ECO:0000256" key="1">
    <source>
        <dbReference type="SAM" id="MobiDB-lite"/>
    </source>
</evidence>
<evidence type="ECO:0008006" key="4">
    <source>
        <dbReference type="Google" id="ProtNLM"/>
    </source>
</evidence>
<sequence>MSQSQTCKFRRVSEHVAELTPAAMGEFESAEEFLVIWMEAIRAHFAYYMAGFLHGNVCPETIMSFNGVDQDGKPITEGIMLDLDKCSVYEKYVRKPKVEKPEGGSPPVDVSAEKQGEKTEEKEK</sequence>
<evidence type="ECO:0000313" key="2">
    <source>
        <dbReference type="EMBL" id="KZT03958.1"/>
    </source>
</evidence>
<dbReference type="InParanoid" id="A0A165D1I1"/>
<dbReference type="GeneID" id="63826512"/>
<name>A0A165D1I1_9APHY</name>
<organism evidence="2 3">
    <name type="scientific">Laetiporus sulphureus 93-53</name>
    <dbReference type="NCBI Taxonomy" id="1314785"/>
    <lineage>
        <taxon>Eukaryota</taxon>
        <taxon>Fungi</taxon>
        <taxon>Dikarya</taxon>
        <taxon>Basidiomycota</taxon>
        <taxon>Agaricomycotina</taxon>
        <taxon>Agaricomycetes</taxon>
        <taxon>Polyporales</taxon>
        <taxon>Laetiporus</taxon>
    </lineage>
</organism>